<feature type="transmembrane region" description="Helical" evidence="7">
    <location>
        <begin position="75"/>
        <end position="90"/>
    </location>
</feature>
<dbReference type="SUPFAM" id="SSF103473">
    <property type="entry name" value="MFS general substrate transporter"/>
    <property type="match status" value="1"/>
</dbReference>
<dbReference type="Pfam" id="PF07690">
    <property type="entry name" value="MFS_1"/>
    <property type="match status" value="1"/>
</dbReference>
<keyword evidence="6 7" id="KW-0472">Membrane</keyword>
<evidence type="ECO:0000256" key="7">
    <source>
        <dbReference type="SAM" id="Phobius"/>
    </source>
</evidence>
<dbReference type="EMBL" id="JAVDBT010000007">
    <property type="protein sequence ID" value="MDQ2066490.1"/>
    <property type="molecule type" value="Genomic_DNA"/>
</dbReference>
<dbReference type="RefSeq" id="WP_306680187.1">
    <property type="nucleotide sequence ID" value="NZ_JAVDBT010000007.1"/>
</dbReference>
<dbReference type="Proteomes" id="UP001239680">
    <property type="component" value="Unassembled WGS sequence"/>
</dbReference>
<feature type="transmembrane region" description="Helical" evidence="7">
    <location>
        <begin position="157"/>
        <end position="175"/>
    </location>
</feature>
<feature type="transmembrane region" description="Helical" evidence="7">
    <location>
        <begin position="343"/>
        <end position="363"/>
    </location>
</feature>
<evidence type="ECO:0000256" key="5">
    <source>
        <dbReference type="ARBA" id="ARBA00022989"/>
    </source>
</evidence>
<reference evidence="8 9" key="1">
    <citation type="submission" date="2023-08" db="EMBL/GenBank/DDBJ databases">
        <title>Characterization of two Paracoccaceae strains isolated from Phycosphere and proposal of Xinfangfangia lacusdiani sp. nov.</title>
        <authorList>
            <person name="Deng Y."/>
            <person name="Zhang Y.Q."/>
        </authorList>
    </citation>
    <scope>NUCLEOTIDE SEQUENCE [LARGE SCALE GENOMIC DNA]</scope>
    <source>
        <strain evidence="8 9">CPCC 101601</strain>
    </source>
</reference>
<keyword evidence="4 7" id="KW-0812">Transmembrane</keyword>
<evidence type="ECO:0000313" key="9">
    <source>
        <dbReference type="Proteomes" id="UP001239680"/>
    </source>
</evidence>
<evidence type="ECO:0000256" key="3">
    <source>
        <dbReference type="ARBA" id="ARBA00022448"/>
    </source>
</evidence>
<sequence length="368" mass="37383">MRIGLGSPLGVLLTGLASFTMMGFAQGLIGPALPELTRNFSLPEGAAGLLVSAQWGGSAIGVAAIYFWSHRITPRLALAILAVGGAGLTLQPSWVLMLISALVFGTGYGMATAVFNPRVLQAFQTRGASMVGLLNAAYAAGAILSPLAFVALGNSSMLAFGTAAAAYLVIWLFAAEPTREAIVQSPSKARTGFKPHYPLLVFAALGIGLEATLAGLGPTALIRAGASEAQAAQLLSGFFFTFLAARLGLGLVADRIGSFTLYVAAMALTVLASGAAVMGQEGVAFVAMGASAGMFFPAIFVTGARKMGDDPRVTPVILGSALVGGIGMPLLVSWLGAGLGEMGFFWLVLAISAPAALAAALSLRSMAR</sequence>
<feature type="transmembrane region" description="Helical" evidence="7">
    <location>
        <begin position="316"/>
        <end position="337"/>
    </location>
</feature>
<keyword evidence="5 7" id="KW-1133">Transmembrane helix</keyword>
<comment type="similarity">
    <text evidence="2">Belongs to the major facilitator superfamily.</text>
</comment>
<dbReference type="InterPro" id="IPR036259">
    <property type="entry name" value="MFS_trans_sf"/>
</dbReference>
<comment type="caution">
    <text evidence="8">The sequence shown here is derived from an EMBL/GenBank/DDBJ whole genome shotgun (WGS) entry which is preliminary data.</text>
</comment>
<proteinExistence type="inferred from homology"/>
<dbReference type="PANTHER" id="PTHR23514:SF3">
    <property type="entry name" value="BYPASS OF STOP CODON PROTEIN 6"/>
    <property type="match status" value="1"/>
</dbReference>
<feature type="transmembrane region" description="Helical" evidence="7">
    <location>
        <begin position="96"/>
        <end position="115"/>
    </location>
</feature>
<evidence type="ECO:0000256" key="6">
    <source>
        <dbReference type="ARBA" id="ARBA00023136"/>
    </source>
</evidence>
<evidence type="ECO:0000256" key="2">
    <source>
        <dbReference type="ARBA" id="ARBA00008335"/>
    </source>
</evidence>
<feature type="transmembrane region" description="Helical" evidence="7">
    <location>
        <begin position="259"/>
        <end position="277"/>
    </location>
</feature>
<accession>A0ABU0VZ65</accession>
<feature type="transmembrane region" description="Helical" evidence="7">
    <location>
        <begin position="283"/>
        <end position="304"/>
    </location>
</feature>
<evidence type="ECO:0000256" key="4">
    <source>
        <dbReference type="ARBA" id="ARBA00022692"/>
    </source>
</evidence>
<evidence type="ECO:0000313" key="8">
    <source>
        <dbReference type="EMBL" id="MDQ2066490.1"/>
    </source>
</evidence>
<comment type="subcellular location">
    <subcellularLocation>
        <location evidence="1">Endomembrane system</location>
        <topology evidence="1">Multi-pass membrane protein</topology>
    </subcellularLocation>
</comment>
<keyword evidence="9" id="KW-1185">Reference proteome</keyword>
<dbReference type="PANTHER" id="PTHR23514">
    <property type="entry name" value="BYPASS OF STOP CODON PROTEIN 6"/>
    <property type="match status" value="1"/>
</dbReference>
<feature type="transmembrane region" description="Helical" evidence="7">
    <location>
        <begin position="196"/>
        <end position="222"/>
    </location>
</feature>
<keyword evidence="3" id="KW-0813">Transport</keyword>
<name>A0ABU0VZ65_9RHOB</name>
<evidence type="ECO:0008006" key="10">
    <source>
        <dbReference type="Google" id="ProtNLM"/>
    </source>
</evidence>
<feature type="transmembrane region" description="Helical" evidence="7">
    <location>
        <begin position="49"/>
        <end position="68"/>
    </location>
</feature>
<dbReference type="InterPro" id="IPR051788">
    <property type="entry name" value="MFS_Transporter"/>
</dbReference>
<feature type="transmembrane region" description="Helical" evidence="7">
    <location>
        <begin position="127"/>
        <end position="151"/>
    </location>
</feature>
<dbReference type="InterPro" id="IPR011701">
    <property type="entry name" value="MFS"/>
</dbReference>
<feature type="transmembrane region" description="Helical" evidence="7">
    <location>
        <begin position="234"/>
        <end position="252"/>
    </location>
</feature>
<protein>
    <recommendedName>
        <fullName evidence="10">MFS transporter</fullName>
    </recommendedName>
</protein>
<gene>
    <name evidence="8" type="ORF">Q9295_08900</name>
</gene>
<evidence type="ECO:0000256" key="1">
    <source>
        <dbReference type="ARBA" id="ARBA00004127"/>
    </source>
</evidence>
<organism evidence="8 9">
    <name type="scientific">Pseudogemmobacter lacusdianii</name>
    <dbReference type="NCBI Taxonomy" id="3069608"/>
    <lineage>
        <taxon>Bacteria</taxon>
        <taxon>Pseudomonadati</taxon>
        <taxon>Pseudomonadota</taxon>
        <taxon>Alphaproteobacteria</taxon>
        <taxon>Rhodobacterales</taxon>
        <taxon>Paracoccaceae</taxon>
        <taxon>Pseudogemmobacter</taxon>
    </lineage>
</organism>
<dbReference type="Gene3D" id="1.20.1250.20">
    <property type="entry name" value="MFS general substrate transporter like domains"/>
    <property type="match status" value="2"/>
</dbReference>